<evidence type="ECO:0000256" key="1">
    <source>
        <dbReference type="SAM" id="Phobius"/>
    </source>
</evidence>
<keyword evidence="1" id="KW-0472">Membrane</keyword>
<gene>
    <name evidence="3" type="ORF">A3D78_03120</name>
</gene>
<reference evidence="3 4" key="1">
    <citation type="journal article" date="2016" name="Nat. Commun.">
        <title>Thousands of microbial genomes shed light on interconnected biogeochemical processes in an aquifer system.</title>
        <authorList>
            <person name="Anantharaman K."/>
            <person name="Brown C.T."/>
            <person name="Hug L.A."/>
            <person name="Sharon I."/>
            <person name="Castelle C.J."/>
            <person name="Probst A.J."/>
            <person name="Thomas B.C."/>
            <person name="Singh A."/>
            <person name="Wilkins M.J."/>
            <person name="Karaoz U."/>
            <person name="Brodie E.L."/>
            <person name="Williams K.H."/>
            <person name="Hubbard S.S."/>
            <person name="Banfield J.F."/>
        </authorList>
    </citation>
    <scope>NUCLEOTIDE SEQUENCE [LARGE SCALE GENOMIC DNA]</scope>
</reference>
<sequence length="172" mass="19834">MVETKPATLTSSSVKESLWDTFEHILLFISLYVYAISFTLMLHQFVDVLSPGDKYSGWGDYIGSFSKYIVRGYMASLIVAYPLFSFFFIRVKKRIMNNLEIRHLRPRKTLIYFTMVVAFIIVLSSIISIIFNFLNGNVSVNFVLHFLATVLVAGLIFAYLLNEVKEERKVYA</sequence>
<evidence type="ECO:0000313" key="3">
    <source>
        <dbReference type="EMBL" id="OGG17259.1"/>
    </source>
</evidence>
<dbReference type="EMBL" id="MFJM01000043">
    <property type="protein sequence ID" value="OGG17259.1"/>
    <property type="molecule type" value="Genomic_DNA"/>
</dbReference>
<feature type="transmembrane region" description="Helical" evidence="1">
    <location>
        <begin position="68"/>
        <end position="89"/>
    </location>
</feature>
<feature type="transmembrane region" description="Helical" evidence="1">
    <location>
        <begin position="25"/>
        <end position="46"/>
    </location>
</feature>
<accession>A0A1F5ZXR1</accession>
<protein>
    <recommendedName>
        <fullName evidence="2">DUF5671 domain-containing protein</fullName>
    </recommendedName>
</protein>
<feature type="domain" description="DUF5671" evidence="2">
    <location>
        <begin position="21"/>
        <end position="158"/>
    </location>
</feature>
<keyword evidence="1" id="KW-1133">Transmembrane helix</keyword>
<name>A0A1F5ZXR1_9BACT</name>
<dbReference type="STRING" id="1798383.A3D78_03120"/>
<dbReference type="Proteomes" id="UP000176253">
    <property type="component" value="Unassembled WGS sequence"/>
</dbReference>
<dbReference type="AlphaFoldDB" id="A0A1F5ZXR1"/>
<organism evidence="3 4">
    <name type="scientific">Candidatus Gottesmanbacteria bacterium RIFCSPHIGHO2_02_FULL_39_14</name>
    <dbReference type="NCBI Taxonomy" id="1798383"/>
    <lineage>
        <taxon>Bacteria</taxon>
        <taxon>Candidatus Gottesmaniibacteriota</taxon>
    </lineage>
</organism>
<feature type="transmembrane region" description="Helical" evidence="1">
    <location>
        <begin position="110"/>
        <end position="134"/>
    </location>
</feature>
<evidence type="ECO:0000259" key="2">
    <source>
        <dbReference type="Pfam" id="PF18920"/>
    </source>
</evidence>
<dbReference type="Pfam" id="PF18920">
    <property type="entry name" value="DUF5671"/>
    <property type="match status" value="1"/>
</dbReference>
<evidence type="ECO:0000313" key="4">
    <source>
        <dbReference type="Proteomes" id="UP000176253"/>
    </source>
</evidence>
<proteinExistence type="predicted"/>
<feature type="transmembrane region" description="Helical" evidence="1">
    <location>
        <begin position="140"/>
        <end position="161"/>
    </location>
</feature>
<comment type="caution">
    <text evidence="3">The sequence shown here is derived from an EMBL/GenBank/DDBJ whole genome shotgun (WGS) entry which is preliminary data.</text>
</comment>
<dbReference type="InterPro" id="IPR043728">
    <property type="entry name" value="DUF5671"/>
</dbReference>
<keyword evidence="1" id="KW-0812">Transmembrane</keyword>